<comment type="caution">
    <text evidence="2">The sequence shown here is derived from an EMBL/GenBank/DDBJ whole genome shotgun (WGS) entry which is preliminary data.</text>
</comment>
<sequence>MRSSFHVLLFLLLGLAAGLSIPKRQDREEYTVVDFSGHGACHSILTPCRVDGDCCSGLKCDKFDDEALCVPAG</sequence>
<gene>
    <name evidence="2" type="ORF">N658DRAFT_429841</name>
</gene>
<feature type="signal peptide" evidence="1">
    <location>
        <begin position="1"/>
        <end position="18"/>
    </location>
</feature>
<name>A0AAN6SZD0_9PEZI</name>
<reference evidence="2" key="1">
    <citation type="journal article" date="2023" name="Mol. Phylogenet. Evol.">
        <title>Genome-scale phylogeny and comparative genomics of the fungal order Sordariales.</title>
        <authorList>
            <person name="Hensen N."/>
            <person name="Bonometti L."/>
            <person name="Westerberg I."/>
            <person name="Brannstrom I.O."/>
            <person name="Guillou S."/>
            <person name="Cros-Aarteil S."/>
            <person name="Calhoun S."/>
            <person name="Haridas S."/>
            <person name="Kuo A."/>
            <person name="Mondo S."/>
            <person name="Pangilinan J."/>
            <person name="Riley R."/>
            <person name="LaButti K."/>
            <person name="Andreopoulos B."/>
            <person name="Lipzen A."/>
            <person name="Chen C."/>
            <person name="Yan M."/>
            <person name="Daum C."/>
            <person name="Ng V."/>
            <person name="Clum A."/>
            <person name="Steindorff A."/>
            <person name="Ohm R.A."/>
            <person name="Martin F."/>
            <person name="Silar P."/>
            <person name="Natvig D.O."/>
            <person name="Lalanne C."/>
            <person name="Gautier V."/>
            <person name="Ament-Velasquez S.L."/>
            <person name="Kruys A."/>
            <person name="Hutchinson M.I."/>
            <person name="Powell A.J."/>
            <person name="Barry K."/>
            <person name="Miller A.N."/>
            <person name="Grigoriev I.V."/>
            <person name="Debuchy R."/>
            <person name="Gladieux P."/>
            <person name="Hiltunen Thoren M."/>
            <person name="Johannesson H."/>
        </authorList>
    </citation>
    <scope>NUCLEOTIDE SEQUENCE</scope>
    <source>
        <strain evidence="2">CBS 757.83</strain>
    </source>
</reference>
<keyword evidence="3" id="KW-1185">Reference proteome</keyword>
<dbReference type="Proteomes" id="UP001305647">
    <property type="component" value="Unassembled WGS sequence"/>
</dbReference>
<protein>
    <submittedName>
        <fullName evidence="2">Uncharacterized protein</fullName>
    </submittedName>
</protein>
<keyword evidence="1" id="KW-0732">Signal</keyword>
<proteinExistence type="predicted"/>
<reference evidence="2" key="2">
    <citation type="submission" date="2023-05" db="EMBL/GenBank/DDBJ databases">
        <authorList>
            <consortium name="Lawrence Berkeley National Laboratory"/>
            <person name="Steindorff A."/>
            <person name="Hensen N."/>
            <person name="Bonometti L."/>
            <person name="Westerberg I."/>
            <person name="Brannstrom I.O."/>
            <person name="Guillou S."/>
            <person name="Cros-Aarteil S."/>
            <person name="Calhoun S."/>
            <person name="Haridas S."/>
            <person name="Kuo A."/>
            <person name="Mondo S."/>
            <person name="Pangilinan J."/>
            <person name="Riley R."/>
            <person name="Labutti K."/>
            <person name="Andreopoulos B."/>
            <person name="Lipzen A."/>
            <person name="Chen C."/>
            <person name="Yanf M."/>
            <person name="Daum C."/>
            <person name="Ng V."/>
            <person name="Clum A."/>
            <person name="Ohm R."/>
            <person name="Martin F."/>
            <person name="Silar P."/>
            <person name="Natvig D."/>
            <person name="Lalanne C."/>
            <person name="Gautier V."/>
            <person name="Ament-Velasquez S.L."/>
            <person name="Kruys A."/>
            <person name="Hutchinson M.I."/>
            <person name="Powell A.J."/>
            <person name="Barry K."/>
            <person name="Miller A.N."/>
            <person name="Grigoriev I.V."/>
            <person name="Debuchy R."/>
            <person name="Gladieux P."/>
            <person name="Thoren M.H."/>
            <person name="Johannesson H."/>
        </authorList>
    </citation>
    <scope>NUCLEOTIDE SEQUENCE</scope>
    <source>
        <strain evidence="2">CBS 757.83</strain>
    </source>
</reference>
<feature type="chain" id="PRO_5042856973" evidence="1">
    <location>
        <begin position="19"/>
        <end position="73"/>
    </location>
</feature>
<evidence type="ECO:0000313" key="3">
    <source>
        <dbReference type="Proteomes" id="UP001305647"/>
    </source>
</evidence>
<evidence type="ECO:0000256" key="1">
    <source>
        <dbReference type="SAM" id="SignalP"/>
    </source>
</evidence>
<dbReference type="AlphaFoldDB" id="A0AAN6SZD0"/>
<dbReference type="EMBL" id="MU863649">
    <property type="protein sequence ID" value="KAK4099400.1"/>
    <property type="molecule type" value="Genomic_DNA"/>
</dbReference>
<accession>A0AAN6SZD0</accession>
<organism evidence="2 3">
    <name type="scientific">Parathielavia hyrcaniae</name>
    <dbReference type="NCBI Taxonomy" id="113614"/>
    <lineage>
        <taxon>Eukaryota</taxon>
        <taxon>Fungi</taxon>
        <taxon>Dikarya</taxon>
        <taxon>Ascomycota</taxon>
        <taxon>Pezizomycotina</taxon>
        <taxon>Sordariomycetes</taxon>
        <taxon>Sordariomycetidae</taxon>
        <taxon>Sordariales</taxon>
        <taxon>Chaetomiaceae</taxon>
        <taxon>Parathielavia</taxon>
    </lineage>
</organism>
<evidence type="ECO:0000313" key="2">
    <source>
        <dbReference type="EMBL" id="KAK4099400.1"/>
    </source>
</evidence>